<evidence type="ECO:0000313" key="2">
    <source>
        <dbReference type="Proteomes" id="UP000253961"/>
    </source>
</evidence>
<accession>A0A369PVJ0</accession>
<dbReference type="EMBL" id="QPKV01000008">
    <property type="protein sequence ID" value="RDC55017.1"/>
    <property type="molecule type" value="Genomic_DNA"/>
</dbReference>
<dbReference type="AlphaFoldDB" id="A0A369PVJ0"/>
<sequence>MGRSFQIGDSETDCFVVPPRNDGIIQTDEVSPGRDPTKLRKSVRAIVLKPSSLRTEAGVCEVGRSFQIDDSETDCFVVPPRNDGIMLRLTKFSKPDPTKLRKSVRAIVLKLSSLRTEAGACKVGRSFQIDDSERDCFVVPPRNDGIMLCFGLGRSY</sequence>
<dbReference type="Proteomes" id="UP000253961">
    <property type="component" value="Unassembled WGS sequence"/>
</dbReference>
<comment type="caution">
    <text evidence="1">The sequence shown here is derived from an EMBL/GenBank/DDBJ whole genome shotgun (WGS) entry which is preliminary data.</text>
</comment>
<evidence type="ECO:0000313" key="1">
    <source>
        <dbReference type="EMBL" id="RDC55017.1"/>
    </source>
</evidence>
<name>A0A369PVJ0_9SPHI</name>
<reference evidence="1 2" key="1">
    <citation type="submission" date="2018-07" db="EMBL/GenBank/DDBJ databases">
        <title>Pedobacter sp. nov., isolated from soil.</title>
        <authorList>
            <person name="Zhou L.Y."/>
            <person name="Du Z.J."/>
        </authorList>
    </citation>
    <scope>NUCLEOTIDE SEQUENCE [LARGE SCALE GENOMIC DNA]</scope>
    <source>
        <strain evidence="1 2">JDX94</strain>
    </source>
</reference>
<protein>
    <submittedName>
        <fullName evidence="1">Uncharacterized protein</fullName>
    </submittedName>
</protein>
<gene>
    <name evidence="1" type="ORF">DU508_17830</name>
</gene>
<proteinExistence type="predicted"/>
<keyword evidence="2" id="KW-1185">Reference proteome</keyword>
<organism evidence="1 2">
    <name type="scientific">Pedobacter chinensis</name>
    <dbReference type="NCBI Taxonomy" id="2282421"/>
    <lineage>
        <taxon>Bacteria</taxon>
        <taxon>Pseudomonadati</taxon>
        <taxon>Bacteroidota</taxon>
        <taxon>Sphingobacteriia</taxon>
        <taxon>Sphingobacteriales</taxon>
        <taxon>Sphingobacteriaceae</taxon>
        <taxon>Pedobacter</taxon>
    </lineage>
</organism>